<protein>
    <recommendedName>
        <fullName evidence="6">pyruvate decarboxylase</fullName>
        <ecNumber evidence="6">4.1.1.1</ecNumber>
    </recommendedName>
</protein>
<dbReference type="CDD" id="cd07038">
    <property type="entry name" value="TPP_PYR_PDC_IPDC_like"/>
    <property type="match status" value="1"/>
</dbReference>
<keyword evidence="14" id="KW-1185">Reference proteome</keyword>
<dbReference type="InterPro" id="IPR012110">
    <property type="entry name" value="PDC/IPDC-like"/>
</dbReference>
<comment type="caution">
    <text evidence="13">The sequence shown here is derived from an EMBL/GenBank/DDBJ whole genome shotgun (WGS) entry which is preliminary data.</text>
</comment>
<dbReference type="Proteomes" id="UP000324897">
    <property type="component" value="Chromosome 5"/>
</dbReference>
<feature type="domain" description="Thiamine pyrophosphate enzyme N-terminal TPP-binding" evidence="12">
    <location>
        <begin position="48"/>
        <end position="152"/>
    </location>
</feature>
<dbReference type="InterPro" id="IPR012001">
    <property type="entry name" value="Thiamin_PyroP_enz_TPP-bd_dom"/>
</dbReference>
<dbReference type="PANTHER" id="PTHR43452">
    <property type="entry name" value="PYRUVATE DECARBOXYLASE"/>
    <property type="match status" value="1"/>
</dbReference>
<evidence type="ECO:0000256" key="11">
    <source>
        <dbReference type="ARBA" id="ARBA00023239"/>
    </source>
</evidence>
<dbReference type="AlphaFoldDB" id="A0A5J9WJF6"/>
<dbReference type="InterPro" id="IPR029061">
    <property type="entry name" value="THDP-binding"/>
</dbReference>
<sequence length="378" mass="39849">MDTRVGSVDGPSPAASNGAVGCPASAPGCPMTSAARPAAPVSAGEASLGRHLARRLVQVGVGDVFAVPGDFNLTLLDHLIAEPGLRLVGCCNELNAGYAAEGYARARGVGACAVTFTVGGLSVLNAIAGAYSENLPVICIAGGPNSNDYGTNRILHHTIGLPDFSQELRCFQAVTCYQAVVTNLDDAHEQIDTAISTALKESKPVYLSISCNLPGLPHPTFSSDPVPFFLAPKVSNKMGLEAAVEATVQFLNKAVKPVLVTAQDVSTMIRCAQNSIIFLINNGGYTIEVEIHDGPYNVIKNWNYTGLVDAIHNGEGKCWTSKVKCEEELTTAIETALGQKKDCLCFIEVIAHKDDTSKELLEWGSRVSAANSRPPNPQ</sequence>
<dbReference type="GO" id="GO:0046872">
    <property type="term" value="F:metal ion binding"/>
    <property type="evidence" value="ECO:0007669"/>
    <property type="project" value="UniProtKB-KW"/>
</dbReference>
<keyword evidence="7" id="KW-0479">Metal-binding</keyword>
<organism evidence="13 14">
    <name type="scientific">Eragrostis curvula</name>
    <name type="common">weeping love grass</name>
    <dbReference type="NCBI Taxonomy" id="38414"/>
    <lineage>
        <taxon>Eukaryota</taxon>
        <taxon>Viridiplantae</taxon>
        <taxon>Streptophyta</taxon>
        <taxon>Embryophyta</taxon>
        <taxon>Tracheophyta</taxon>
        <taxon>Spermatophyta</taxon>
        <taxon>Magnoliopsida</taxon>
        <taxon>Liliopsida</taxon>
        <taxon>Poales</taxon>
        <taxon>Poaceae</taxon>
        <taxon>PACMAD clade</taxon>
        <taxon>Chloridoideae</taxon>
        <taxon>Eragrostideae</taxon>
        <taxon>Eragrostidinae</taxon>
        <taxon>Eragrostis</taxon>
    </lineage>
</organism>
<evidence type="ECO:0000256" key="6">
    <source>
        <dbReference type="ARBA" id="ARBA00013202"/>
    </source>
</evidence>
<dbReference type="GO" id="GO:0004737">
    <property type="term" value="F:pyruvate decarboxylase activity"/>
    <property type="evidence" value="ECO:0007669"/>
    <property type="project" value="UniProtKB-EC"/>
</dbReference>
<proteinExistence type="inferred from homology"/>
<evidence type="ECO:0000256" key="1">
    <source>
        <dbReference type="ARBA" id="ARBA00001041"/>
    </source>
</evidence>
<evidence type="ECO:0000313" key="13">
    <source>
        <dbReference type="EMBL" id="TVU47404.1"/>
    </source>
</evidence>
<dbReference type="InterPro" id="IPR047213">
    <property type="entry name" value="TPP_PYR_PDC_IPDC-like"/>
</dbReference>
<evidence type="ECO:0000256" key="7">
    <source>
        <dbReference type="ARBA" id="ARBA00022723"/>
    </source>
</evidence>
<dbReference type="EMBL" id="RWGY01000004">
    <property type="protein sequence ID" value="TVU47404.1"/>
    <property type="molecule type" value="Genomic_DNA"/>
</dbReference>
<comment type="cofactor">
    <cofactor evidence="3">
        <name>thiamine diphosphate</name>
        <dbReference type="ChEBI" id="CHEBI:58937"/>
    </cofactor>
</comment>
<dbReference type="PANTHER" id="PTHR43452:SF39">
    <property type="entry name" value="PYRUVATE DECARBOXYLASE 2"/>
    <property type="match status" value="1"/>
</dbReference>
<evidence type="ECO:0000313" key="14">
    <source>
        <dbReference type="Proteomes" id="UP000324897"/>
    </source>
</evidence>
<evidence type="ECO:0000256" key="5">
    <source>
        <dbReference type="ARBA" id="ARBA00011881"/>
    </source>
</evidence>
<accession>A0A5J9WJF6</accession>
<dbReference type="GO" id="GO:0000949">
    <property type="term" value="P:aromatic amino acid family catabolic process to alcohol via Ehrlich pathway"/>
    <property type="evidence" value="ECO:0007669"/>
    <property type="project" value="TreeGrafter"/>
</dbReference>
<gene>
    <name evidence="13" type="ORF">EJB05_07004</name>
</gene>
<dbReference type="Pfam" id="PF02776">
    <property type="entry name" value="TPP_enzyme_N"/>
    <property type="match status" value="1"/>
</dbReference>
<comment type="catalytic activity">
    <reaction evidence="1">
        <text>a 2-oxocarboxylate + H(+) = an aldehyde + CO2</text>
        <dbReference type="Rhea" id="RHEA:11628"/>
        <dbReference type="ChEBI" id="CHEBI:15378"/>
        <dbReference type="ChEBI" id="CHEBI:16526"/>
        <dbReference type="ChEBI" id="CHEBI:17478"/>
        <dbReference type="ChEBI" id="CHEBI:35179"/>
        <dbReference type="EC" id="4.1.1.1"/>
    </reaction>
</comment>
<keyword evidence="8" id="KW-0210">Decarboxylase</keyword>
<dbReference type="GO" id="GO:0030976">
    <property type="term" value="F:thiamine pyrophosphate binding"/>
    <property type="evidence" value="ECO:0007669"/>
    <property type="project" value="InterPro"/>
</dbReference>
<dbReference type="SUPFAM" id="SSF52518">
    <property type="entry name" value="Thiamin diphosphate-binding fold (THDP-binding)"/>
    <property type="match status" value="2"/>
</dbReference>
<evidence type="ECO:0000256" key="4">
    <source>
        <dbReference type="ARBA" id="ARBA00007812"/>
    </source>
</evidence>
<comment type="similarity">
    <text evidence="4">Belongs to the TPP enzyme family.</text>
</comment>
<dbReference type="FunFam" id="3.40.50.970:FF:000017">
    <property type="entry name" value="pyruvate decarboxylase 1"/>
    <property type="match status" value="1"/>
</dbReference>
<evidence type="ECO:0000256" key="3">
    <source>
        <dbReference type="ARBA" id="ARBA00001964"/>
    </source>
</evidence>
<keyword evidence="9" id="KW-0460">Magnesium</keyword>
<evidence type="ECO:0000256" key="8">
    <source>
        <dbReference type="ARBA" id="ARBA00022793"/>
    </source>
</evidence>
<keyword evidence="11" id="KW-0456">Lyase</keyword>
<name>A0A5J9WJF6_9POAL</name>
<evidence type="ECO:0000259" key="12">
    <source>
        <dbReference type="Pfam" id="PF02776"/>
    </source>
</evidence>
<reference evidence="13 14" key="1">
    <citation type="journal article" date="2019" name="Sci. Rep.">
        <title>A high-quality genome of Eragrostis curvula grass provides insights into Poaceae evolution and supports new strategies to enhance forage quality.</title>
        <authorList>
            <person name="Carballo J."/>
            <person name="Santos B.A.C.M."/>
            <person name="Zappacosta D."/>
            <person name="Garbus I."/>
            <person name="Selva J.P."/>
            <person name="Gallo C.A."/>
            <person name="Diaz A."/>
            <person name="Albertini E."/>
            <person name="Caccamo M."/>
            <person name="Echenique V."/>
        </authorList>
    </citation>
    <scope>NUCLEOTIDE SEQUENCE [LARGE SCALE GENOMIC DNA]</scope>
    <source>
        <strain evidence="14">cv. Victoria</strain>
        <tissue evidence="13">Leaf</tissue>
    </source>
</reference>
<dbReference type="EC" id="4.1.1.1" evidence="6"/>
<dbReference type="Gene3D" id="3.40.50.970">
    <property type="match status" value="2"/>
</dbReference>
<dbReference type="Gramene" id="TVU47404">
    <property type="protein sequence ID" value="TVU47404"/>
    <property type="gene ID" value="EJB05_07004"/>
</dbReference>
<dbReference type="OrthoDB" id="3970464at2759"/>
<dbReference type="PROSITE" id="PS51257">
    <property type="entry name" value="PROKAR_LIPOPROTEIN"/>
    <property type="match status" value="1"/>
</dbReference>
<dbReference type="GO" id="GO:0005829">
    <property type="term" value="C:cytosol"/>
    <property type="evidence" value="ECO:0007669"/>
    <property type="project" value="TreeGrafter"/>
</dbReference>
<evidence type="ECO:0000256" key="9">
    <source>
        <dbReference type="ARBA" id="ARBA00022842"/>
    </source>
</evidence>
<evidence type="ECO:0000256" key="2">
    <source>
        <dbReference type="ARBA" id="ARBA00001920"/>
    </source>
</evidence>
<keyword evidence="10" id="KW-0786">Thiamine pyrophosphate</keyword>
<comment type="subunit">
    <text evidence="5">Homotetramer.</text>
</comment>
<evidence type="ECO:0000256" key="10">
    <source>
        <dbReference type="ARBA" id="ARBA00023052"/>
    </source>
</evidence>
<comment type="cofactor">
    <cofactor evidence="2">
        <name>a metal cation</name>
        <dbReference type="ChEBI" id="CHEBI:25213"/>
    </cofactor>
</comment>